<dbReference type="Proteomes" id="UP000199518">
    <property type="component" value="Unassembled WGS sequence"/>
</dbReference>
<keyword evidence="2" id="KW-1185">Reference proteome</keyword>
<reference evidence="2" key="1">
    <citation type="submission" date="2016-10" db="EMBL/GenBank/DDBJ databases">
        <authorList>
            <person name="Varghese N."/>
            <person name="Submissions S."/>
        </authorList>
    </citation>
    <scope>NUCLEOTIDE SEQUENCE [LARGE SCALE GENOMIC DNA]</scope>
    <source>
        <strain evidence="2">DSM 26348</strain>
    </source>
</reference>
<dbReference type="EMBL" id="FOQD01000015">
    <property type="protein sequence ID" value="SFJ05050.1"/>
    <property type="molecule type" value="Genomic_DNA"/>
</dbReference>
<evidence type="ECO:0000313" key="2">
    <source>
        <dbReference type="Proteomes" id="UP000199518"/>
    </source>
</evidence>
<dbReference type="RefSeq" id="WP_245764664.1">
    <property type="nucleotide sequence ID" value="NZ_FOQD01000015.1"/>
</dbReference>
<evidence type="ECO:0000313" key="1">
    <source>
        <dbReference type="EMBL" id="SFJ05050.1"/>
    </source>
</evidence>
<organism evidence="1 2">
    <name type="scientific">Planctomicrobium piriforme</name>
    <dbReference type="NCBI Taxonomy" id="1576369"/>
    <lineage>
        <taxon>Bacteria</taxon>
        <taxon>Pseudomonadati</taxon>
        <taxon>Planctomycetota</taxon>
        <taxon>Planctomycetia</taxon>
        <taxon>Planctomycetales</taxon>
        <taxon>Planctomycetaceae</taxon>
        <taxon>Planctomicrobium</taxon>
    </lineage>
</organism>
<name>A0A1I3N7L9_9PLAN</name>
<dbReference type="STRING" id="1576369.SAMN05421753_11512"/>
<protein>
    <submittedName>
        <fullName evidence="1">Uncharacterized protein</fullName>
    </submittedName>
</protein>
<sequence>MPLSTPLSNTSGKMEFEDRLRRAIERGEKTRDARGRDEMARELSLEELRTLHSQYRFEVTEHIENCLKKLSDHLPGFKYQSVMNEEGWGGRISRDDLHLVPKKAAESRYSRLEVVITPFSPSGILEMTVKGTVRNREVLNRKHYQKLTEFDRDAFLELVDLRVLEFAELYTATQ</sequence>
<accession>A0A1I3N7L9</accession>
<dbReference type="AlphaFoldDB" id="A0A1I3N7L9"/>
<gene>
    <name evidence="1" type="ORF">SAMN05421753_11512</name>
</gene>
<proteinExistence type="predicted"/>